<dbReference type="RefSeq" id="WP_168836502.1">
    <property type="nucleotide sequence ID" value="NZ_JABAIK010000009.1"/>
</dbReference>
<proteinExistence type="predicted"/>
<dbReference type="AlphaFoldDB" id="A0A7X8YGV1"/>
<evidence type="ECO:0000313" key="2">
    <source>
        <dbReference type="EMBL" id="NLS13418.1"/>
    </source>
</evidence>
<evidence type="ECO:0000259" key="1">
    <source>
        <dbReference type="Pfam" id="PF09836"/>
    </source>
</evidence>
<accession>A0A7X8YGV1</accession>
<dbReference type="Proteomes" id="UP000535589">
    <property type="component" value="Unassembled WGS sequence"/>
</dbReference>
<sequence length="265" mass="29967">MTLNELQIEFQNIVLAPCCRGADWVTQNTPSSSENPLSATERLNIYHNAYRARLLEVMEDTFAHTALYLGEVWFEQLAKRYIELHHSTFNNIGLYGDLFASFLHQQLPQDGDVAELATMDWQLRRAFDGKESFAMTLEQLGAIAAQHGDAPLTLCFVATLSRVPMAFNTLEIWHAIDQEQTPPVAFALHNPIDVVIWRKGDSPHFRSLSPMESQAIQCVENGLDLNEIGDHLQTKFPQENISAELGLLIQRWISDEMLAFAPVTQ</sequence>
<dbReference type="InterPro" id="IPR018640">
    <property type="entry name" value="DUF2063"/>
</dbReference>
<name>A0A7X8YGV1_9VIBR</name>
<dbReference type="InterPro" id="IPR044922">
    <property type="entry name" value="DUF2063_N_sf"/>
</dbReference>
<gene>
    <name evidence="2" type="ORF">HGP28_10985</name>
</gene>
<keyword evidence="3" id="KW-1185">Reference proteome</keyword>
<comment type="caution">
    <text evidence="2">The sequence shown here is derived from an EMBL/GenBank/DDBJ whole genome shotgun (WGS) entry which is preliminary data.</text>
</comment>
<protein>
    <submittedName>
        <fullName evidence="2">DUF2063 domain-containing protein</fullName>
    </submittedName>
</protein>
<dbReference type="EMBL" id="JABAIK010000009">
    <property type="protein sequence ID" value="NLS13418.1"/>
    <property type="molecule type" value="Genomic_DNA"/>
</dbReference>
<organism evidence="2 3">
    <name type="scientific">Vibrio agarilyticus</name>
    <dbReference type="NCBI Taxonomy" id="2726741"/>
    <lineage>
        <taxon>Bacteria</taxon>
        <taxon>Pseudomonadati</taxon>
        <taxon>Pseudomonadota</taxon>
        <taxon>Gammaproteobacteria</taxon>
        <taxon>Vibrionales</taxon>
        <taxon>Vibrionaceae</taxon>
        <taxon>Vibrio</taxon>
    </lineage>
</organism>
<evidence type="ECO:0000313" key="3">
    <source>
        <dbReference type="Proteomes" id="UP000535589"/>
    </source>
</evidence>
<dbReference type="Pfam" id="PF09836">
    <property type="entry name" value="DUF2063"/>
    <property type="match status" value="1"/>
</dbReference>
<reference evidence="2 3" key="1">
    <citation type="submission" date="2020-04" db="EMBL/GenBank/DDBJ databases">
        <title>Vibrio sp. SM6, a novel species isolated from seawater.</title>
        <authorList>
            <person name="Wang X."/>
        </authorList>
    </citation>
    <scope>NUCLEOTIDE SEQUENCE [LARGE SCALE GENOMIC DNA]</scope>
    <source>
        <strain evidence="2 3">SM6</strain>
    </source>
</reference>
<feature type="domain" description="Putative DNA-binding" evidence="1">
    <location>
        <begin position="6"/>
        <end position="103"/>
    </location>
</feature>
<dbReference type="Gene3D" id="1.10.150.690">
    <property type="entry name" value="DUF2063"/>
    <property type="match status" value="1"/>
</dbReference>